<name>A0A5A7PVR8_STRAF</name>
<evidence type="ECO:0000313" key="2">
    <source>
        <dbReference type="EMBL" id="GER36959.1"/>
    </source>
</evidence>
<dbReference type="Proteomes" id="UP000325081">
    <property type="component" value="Unassembled WGS sequence"/>
</dbReference>
<evidence type="ECO:0000256" key="1">
    <source>
        <dbReference type="SAM" id="MobiDB-lite"/>
    </source>
</evidence>
<dbReference type="AlphaFoldDB" id="A0A5A7PVR8"/>
<reference evidence="3" key="1">
    <citation type="journal article" date="2019" name="Curr. Biol.">
        <title>Genome Sequence of Striga asiatica Provides Insight into the Evolution of Plant Parasitism.</title>
        <authorList>
            <person name="Yoshida S."/>
            <person name="Kim S."/>
            <person name="Wafula E.K."/>
            <person name="Tanskanen J."/>
            <person name="Kim Y.M."/>
            <person name="Honaas L."/>
            <person name="Yang Z."/>
            <person name="Spallek T."/>
            <person name="Conn C.E."/>
            <person name="Ichihashi Y."/>
            <person name="Cheong K."/>
            <person name="Cui S."/>
            <person name="Der J.P."/>
            <person name="Gundlach H."/>
            <person name="Jiao Y."/>
            <person name="Hori C."/>
            <person name="Ishida J.K."/>
            <person name="Kasahara H."/>
            <person name="Kiba T."/>
            <person name="Kim M.S."/>
            <person name="Koo N."/>
            <person name="Laohavisit A."/>
            <person name="Lee Y.H."/>
            <person name="Lumba S."/>
            <person name="McCourt P."/>
            <person name="Mortimer J.C."/>
            <person name="Mutuku J.M."/>
            <person name="Nomura T."/>
            <person name="Sasaki-Sekimoto Y."/>
            <person name="Seto Y."/>
            <person name="Wang Y."/>
            <person name="Wakatake T."/>
            <person name="Sakakibara H."/>
            <person name="Demura T."/>
            <person name="Yamaguchi S."/>
            <person name="Yoneyama K."/>
            <person name="Manabe R.I."/>
            <person name="Nelson D.C."/>
            <person name="Schulman A.H."/>
            <person name="Timko M.P."/>
            <person name="dePamphilis C.W."/>
            <person name="Choi D."/>
            <person name="Shirasu K."/>
        </authorList>
    </citation>
    <scope>NUCLEOTIDE SEQUENCE [LARGE SCALE GENOMIC DNA]</scope>
    <source>
        <strain evidence="3">cv. UVA1</strain>
    </source>
</reference>
<accession>A0A5A7PVR8</accession>
<dbReference type="EMBL" id="BKCP01005250">
    <property type="protein sequence ID" value="GER36959.1"/>
    <property type="molecule type" value="Genomic_DNA"/>
</dbReference>
<sequence>MDMFIWYTFELMEPVHQSGGSEGSGSGISRRQSSPNNWRAKKQRINFLYVIWHSTKVKVRRPAHYRSTWVGSCQYHPSRPTAVRCFVALPFADNVGFVDARSFYRSGPQDEARSCLRFPTLSDQSSVR</sequence>
<organism evidence="2 3">
    <name type="scientific">Striga asiatica</name>
    <name type="common">Asiatic witchweed</name>
    <name type="synonym">Buchnera asiatica</name>
    <dbReference type="NCBI Taxonomy" id="4170"/>
    <lineage>
        <taxon>Eukaryota</taxon>
        <taxon>Viridiplantae</taxon>
        <taxon>Streptophyta</taxon>
        <taxon>Embryophyta</taxon>
        <taxon>Tracheophyta</taxon>
        <taxon>Spermatophyta</taxon>
        <taxon>Magnoliopsida</taxon>
        <taxon>eudicotyledons</taxon>
        <taxon>Gunneridae</taxon>
        <taxon>Pentapetalae</taxon>
        <taxon>asterids</taxon>
        <taxon>lamiids</taxon>
        <taxon>Lamiales</taxon>
        <taxon>Orobanchaceae</taxon>
        <taxon>Buchnereae</taxon>
        <taxon>Striga</taxon>
    </lineage>
</organism>
<keyword evidence="3" id="KW-1185">Reference proteome</keyword>
<proteinExistence type="predicted"/>
<protein>
    <submittedName>
        <fullName evidence="2">Guanine nucleotide-binding protein beta subunit</fullName>
    </submittedName>
</protein>
<evidence type="ECO:0000313" key="3">
    <source>
        <dbReference type="Proteomes" id="UP000325081"/>
    </source>
</evidence>
<comment type="caution">
    <text evidence="2">The sequence shown here is derived from an EMBL/GenBank/DDBJ whole genome shotgun (WGS) entry which is preliminary data.</text>
</comment>
<gene>
    <name evidence="2" type="ORF">STAS_13342</name>
</gene>
<feature type="region of interest" description="Disordered" evidence="1">
    <location>
        <begin position="17"/>
        <end position="39"/>
    </location>
</feature>